<feature type="region of interest" description="Disordered" evidence="8">
    <location>
        <begin position="75"/>
        <end position="138"/>
    </location>
</feature>
<dbReference type="InterPro" id="IPR027877">
    <property type="entry name" value="Smim15"/>
</dbReference>
<name>A0AAV7K6S4_9METZ</name>
<comment type="subcellular location">
    <subcellularLocation>
        <location evidence="1">Membrane</location>
        <topology evidence="1">Single-pass membrane protein</topology>
    </subcellularLocation>
</comment>
<dbReference type="AlphaFoldDB" id="A0AAV7K6S4"/>
<feature type="compositionally biased region" description="Basic and acidic residues" evidence="8">
    <location>
        <begin position="75"/>
        <end position="86"/>
    </location>
</feature>
<proteinExistence type="inferred from homology"/>
<keyword evidence="5 9" id="KW-1133">Transmembrane helix</keyword>
<sequence>MGDLPSMISDEVLLNATNLYFSFLPEWCKTYLVYLLQMVIKDPYGFIKSVFILLLPLFLLSAICSYFLLKEMKKDEVKQKNRDKIKQRAQKVMNKDKDKTSEKKSPTSNSPPISTPISTSPSTSASPGKSKKSKKKNN</sequence>
<evidence type="ECO:0000313" key="10">
    <source>
        <dbReference type="EMBL" id="KAI6656600.1"/>
    </source>
</evidence>
<comment type="caution">
    <text evidence="10">The sequence shown here is derived from an EMBL/GenBank/DDBJ whole genome shotgun (WGS) entry which is preliminary data.</text>
</comment>
<evidence type="ECO:0000313" key="11">
    <source>
        <dbReference type="Proteomes" id="UP001165289"/>
    </source>
</evidence>
<accession>A0AAV7K6S4</accession>
<feature type="compositionally biased region" description="Low complexity" evidence="8">
    <location>
        <begin position="106"/>
        <end position="128"/>
    </location>
</feature>
<feature type="transmembrane region" description="Helical" evidence="9">
    <location>
        <begin position="46"/>
        <end position="69"/>
    </location>
</feature>
<dbReference type="EMBL" id="JAKMXF010000144">
    <property type="protein sequence ID" value="KAI6656600.1"/>
    <property type="molecule type" value="Genomic_DNA"/>
</dbReference>
<keyword evidence="11" id="KW-1185">Reference proteome</keyword>
<keyword evidence="7 9" id="KW-0472">Membrane</keyword>
<keyword evidence="6" id="KW-0175">Coiled coil</keyword>
<dbReference type="Pfam" id="PF15086">
    <property type="entry name" value="UPF0542"/>
    <property type="match status" value="1"/>
</dbReference>
<dbReference type="Proteomes" id="UP001165289">
    <property type="component" value="Unassembled WGS sequence"/>
</dbReference>
<keyword evidence="4 9" id="KW-0812">Transmembrane</keyword>
<evidence type="ECO:0000256" key="5">
    <source>
        <dbReference type="ARBA" id="ARBA00022989"/>
    </source>
</evidence>
<evidence type="ECO:0000256" key="3">
    <source>
        <dbReference type="ARBA" id="ARBA00017904"/>
    </source>
</evidence>
<protein>
    <recommendedName>
        <fullName evidence="3">Small integral membrane protein 15</fullName>
    </recommendedName>
</protein>
<evidence type="ECO:0000256" key="7">
    <source>
        <dbReference type="ARBA" id="ARBA00023136"/>
    </source>
</evidence>
<organism evidence="10 11">
    <name type="scientific">Oopsacas minuta</name>
    <dbReference type="NCBI Taxonomy" id="111878"/>
    <lineage>
        <taxon>Eukaryota</taxon>
        <taxon>Metazoa</taxon>
        <taxon>Porifera</taxon>
        <taxon>Hexactinellida</taxon>
        <taxon>Hexasterophora</taxon>
        <taxon>Lyssacinosida</taxon>
        <taxon>Leucopsacidae</taxon>
        <taxon>Oopsacas</taxon>
    </lineage>
</organism>
<evidence type="ECO:0000256" key="6">
    <source>
        <dbReference type="ARBA" id="ARBA00023054"/>
    </source>
</evidence>
<evidence type="ECO:0000256" key="8">
    <source>
        <dbReference type="SAM" id="MobiDB-lite"/>
    </source>
</evidence>
<evidence type="ECO:0000256" key="4">
    <source>
        <dbReference type="ARBA" id="ARBA00022692"/>
    </source>
</evidence>
<reference evidence="10 11" key="1">
    <citation type="journal article" date="2023" name="BMC Biol.">
        <title>The compact genome of the sponge Oopsacas minuta (Hexactinellida) is lacking key metazoan core genes.</title>
        <authorList>
            <person name="Santini S."/>
            <person name="Schenkelaars Q."/>
            <person name="Jourda C."/>
            <person name="Duchesne M."/>
            <person name="Belahbib H."/>
            <person name="Rocher C."/>
            <person name="Selva M."/>
            <person name="Riesgo A."/>
            <person name="Vervoort M."/>
            <person name="Leys S.P."/>
            <person name="Kodjabachian L."/>
            <person name="Le Bivic A."/>
            <person name="Borchiellini C."/>
            <person name="Claverie J.M."/>
            <person name="Renard E."/>
        </authorList>
    </citation>
    <scope>NUCLEOTIDE SEQUENCE [LARGE SCALE GENOMIC DNA]</scope>
    <source>
        <strain evidence="10">SPO-2</strain>
    </source>
</reference>
<feature type="compositionally biased region" description="Basic residues" evidence="8">
    <location>
        <begin position="129"/>
        <end position="138"/>
    </location>
</feature>
<evidence type="ECO:0000256" key="9">
    <source>
        <dbReference type="SAM" id="Phobius"/>
    </source>
</evidence>
<comment type="similarity">
    <text evidence="2">Belongs to the SMIM15 family.</text>
</comment>
<evidence type="ECO:0000256" key="1">
    <source>
        <dbReference type="ARBA" id="ARBA00004167"/>
    </source>
</evidence>
<feature type="compositionally biased region" description="Basic and acidic residues" evidence="8">
    <location>
        <begin position="93"/>
        <end position="105"/>
    </location>
</feature>
<dbReference type="PANTHER" id="PTHR28644">
    <property type="entry name" value="SMALL INTEGRAL MEMBRANE PROTEIN 15"/>
    <property type="match status" value="1"/>
</dbReference>
<dbReference type="GO" id="GO:0016020">
    <property type="term" value="C:membrane"/>
    <property type="evidence" value="ECO:0007669"/>
    <property type="project" value="UniProtKB-SubCell"/>
</dbReference>
<evidence type="ECO:0000256" key="2">
    <source>
        <dbReference type="ARBA" id="ARBA00006758"/>
    </source>
</evidence>
<dbReference type="PANTHER" id="PTHR28644:SF1">
    <property type="entry name" value="SMALL INTEGRAL MEMBRANE PROTEIN 15"/>
    <property type="match status" value="1"/>
</dbReference>
<gene>
    <name evidence="10" type="ORF">LOD99_1395</name>
</gene>